<feature type="signal peptide" evidence="2">
    <location>
        <begin position="1"/>
        <end position="25"/>
    </location>
</feature>
<evidence type="ECO:0000256" key="2">
    <source>
        <dbReference type="SAM" id="SignalP"/>
    </source>
</evidence>
<keyword evidence="2" id="KW-0732">Signal</keyword>
<dbReference type="Proteomes" id="UP000440694">
    <property type="component" value="Unassembled WGS sequence"/>
</dbReference>
<protein>
    <submittedName>
        <fullName evidence="3">Uncharacterized protein</fullName>
    </submittedName>
</protein>
<dbReference type="RefSeq" id="WP_154739268.1">
    <property type="nucleotide sequence ID" value="NZ_WMBQ01000001.1"/>
</dbReference>
<feature type="chain" id="PRO_5026226655" evidence="2">
    <location>
        <begin position="26"/>
        <end position="161"/>
    </location>
</feature>
<accession>A0A6I3KQC7</accession>
<keyword evidence="4" id="KW-1185">Reference proteome</keyword>
<proteinExistence type="predicted"/>
<evidence type="ECO:0000256" key="1">
    <source>
        <dbReference type="SAM" id="MobiDB-lite"/>
    </source>
</evidence>
<comment type="caution">
    <text evidence="3">The sequence shown here is derived from an EMBL/GenBank/DDBJ whole genome shotgun (WGS) entry which is preliminary data.</text>
</comment>
<gene>
    <name evidence="3" type="ORF">GIW81_11220</name>
</gene>
<dbReference type="AlphaFoldDB" id="A0A6I3KQC7"/>
<evidence type="ECO:0000313" key="3">
    <source>
        <dbReference type="EMBL" id="MTD94901.1"/>
    </source>
</evidence>
<sequence length="161" mass="17577">MPSKMFLSLAVAGMAIALYAVPALTAEKATDIPTDTYYKDPLTASERSGIASEENVSPNDDRQSLPTPQDEGVIPDAGDKADRDAAIETPAQNLKEDTDRSAEKRGESEANAILDESKKDFKVTKKGLADCLKDWDPQTQMSKSEWAESCRTTLEYFPDGQ</sequence>
<reference evidence="3 4" key="1">
    <citation type="submission" date="2019-11" db="EMBL/GenBank/DDBJ databases">
        <title>Identification of a novel strain.</title>
        <authorList>
            <person name="Xu Q."/>
            <person name="Wang G."/>
        </authorList>
    </citation>
    <scope>NUCLEOTIDE SEQUENCE [LARGE SCALE GENOMIC DNA]</scope>
    <source>
        <strain evidence="4">xq</strain>
    </source>
</reference>
<feature type="region of interest" description="Disordered" evidence="1">
    <location>
        <begin position="31"/>
        <end position="118"/>
    </location>
</feature>
<feature type="compositionally biased region" description="Basic and acidic residues" evidence="1">
    <location>
        <begin position="77"/>
        <end position="86"/>
    </location>
</feature>
<organism evidence="3 4">
    <name type="scientific">Hyphomicrobium album</name>
    <dbReference type="NCBI Taxonomy" id="2665159"/>
    <lineage>
        <taxon>Bacteria</taxon>
        <taxon>Pseudomonadati</taxon>
        <taxon>Pseudomonadota</taxon>
        <taxon>Alphaproteobacteria</taxon>
        <taxon>Hyphomicrobiales</taxon>
        <taxon>Hyphomicrobiaceae</taxon>
        <taxon>Hyphomicrobium</taxon>
    </lineage>
</organism>
<name>A0A6I3KQC7_9HYPH</name>
<evidence type="ECO:0000313" key="4">
    <source>
        <dbReference type="Proteomes" id="UP000440694"/>
    </source>
</evidence>
<feature type="compositionally biased region" description="Basic and acidic residues" evidence="1">
    <location>
        <begin position="94"/>
        <end position="108"/>
    </location>
</feature>
<dbReference type="EMBL" id="WMBQ01000001">
    <property type="protein sequence ID" value="MTD94901.1"/>
    <property type="molecule type" value="Genomic_DNA"/>
</dbReference>